<reference evidence="1" key="1">
    <citation type="submission" date="2022-03" db="EMBL/GenBank/DDBJ databases">
        <authorList>
            <person name="Hettiarachchi G."/>
        </authorList>
    </citation>
    <scope>NUCLEOTIDE SEQUENCE</scope>
    <source>
        <strain evidence="1">LMG 32447</strain>
    </source>
</reference>
<evidence type="ECO:0000313" key="1">
    <source>
        <dbReference type="EMBL" id="CAH1856619.1"/>
    </source>
</evidence>
<name>A0ABM9D5J6_9LACO</name>
<keyword evidence="2" id="KW-1185">Reference proteome</keyword>
<organism evidence="1 2">
    <name type="scientific">Convivina praedatoris</name>
    <dbReference type="NCBI Taxonomy" id="2880963"/>
    <lineage>
        <taxon>Bacteria</taxon>
        <taxon>Bacillati</taxon>
        <taxon>Bacillota</taxon>
        <taxon>Bacilli</taxon>
        <taxon>Lactobacillales</taxon>
        <taxon>Lactobacillaceae</taxon>
        <taxon>Convivina</taxon>
    </lineage>
</organism>
<dbReference type="RefSeq" id="WP_256465523.1">
    <property type="nucleotide sequence ID" value="NZ_CAKOEU010000007.1"/>
</dbReference>
<protein>
    <submittedName>
        <fullName evidence="1">Uncharacterized protein</fullName>
    </submittedName>
</protein>
<comment type="caution">
    <text evidence="1">The sequence shown here is derived from an EMBL/GenBank/DDBJ whole genome shotgun (WGS) entry which is preliminary data.</text>
</comment>
<evidence type="ECO:0000313" key="2">
    <source>
        <dbReference type="Proteomes" id="UP000838102"/>
    </source>
</evidence>
<gene>
    <name evidence="1" type="ORF">LMG032447_01329</name>
</gene>
<proteinExistence type="predicted"/>
<accession>A0ABM9D5J6</accession>
<dbReference type="EMBL" id="CAKOEU010000007">
    <property type="protein sequence ID" value="CAH1856619.1"/>
    <property type="molecule type" value="Genomic_DNA"/>
</dbReference>
<dbReference type="Proteomes" id="UP000838102">
    <property type="component" value="Unassembled WGS sequence"/>
</dbReference>
<sequence length="44" mass="5328">MQIDHEFSDYEVILQRLDDKKKSCSSNDRNNYYDNFIKDIKKIG</sequence>